<dbReference type="GO" id="GO:0005524">
    <property type="term" value="F:ATP binding"/>
    <property type="evidence" value="ECO:0007669"/>
    <property type="project" value="InterPro"/>
</dbReference>
<evidence type="ECO:0000313" key="4">
    <source>
        <dbReference type="Proteomes" id="UP000580250"/>
    </source>
</evidence>
<reference evidence="3 4" key="1">
    <citation type="submission" date="2020-08" db="EMBL/GenBank/DDBJ databases">
        <authorList>
            <person name="Koutsovoulos G."/>
            <person name="Danchin GJ E."/>
        </authorList>
    </citation>
    <scope>NUCLEOTIDE SEQUENCE [LARGE SCALE GENOMIC DNA]</scope>
</reference>
<evidence type="ECO:0000256" key="1">
    <source>
        <dbReference type="SAM" id="MobiDB-lite"/>
    </source>
</evidence>
<dbReference type="InterPro" id="IPR011009">
    <property type="entry name" value="Kinase-like_dom_sf"/>
</dbReference>
<sequence length="437" mass="49429">MMEEKLSFVNIDSALLATLLFLLSLLLPAFSCIQCCKRKLRKKLKITSSVDYLAKARKLSSFGGEVKEDLTAKGEKKSDEGTGTNSSNDDELPPSKGRAKTTIPADEGNKAAHSSSNEDFLKIPLGTIIGEFTVDQYLGAGGCGVVFKVKTKSEKQYAMKAESTDLRKRDQLLPLEAHVLKKLQFSEYAATFIAFEKCQIEERSFHILVMALLGKSISDMQDKRPKFSFTIGTVLRIGLQAFRGIAFLHSIYYVHRDIKPGNFAVDRINQKRVYLIDFGLSRSLRKRGTRSLRRARMDVPFRGTPGYCSLNAHKRVELGRHDDVWSLIYMLVDLIHGSLPWFGQQPREKIALLKEHLNDSEYMHCCPIAFRSILDYLRTLSYEQRPDYVGLESTFIELLEARGVTSNLPMDWESEPLEEKKPEGAKKLVKVKSSETL</sequence>
<dbReference type="OrthoDB" id="5979581at2759"/>
<proteinExistence type="predicted"/>
<dbReference type="Gene3D" id="1.10.510.10">
    <property type="entry name" value="Transferase(Phosphotransferase) domain 1"/>
    <property type="match status" value="1"/>
</dbReference>
<dbReference type="EMBL" id="CAJEWN010000105">
    <property type="protein sequence ID" value="CAD2164809.1"/>
    <property type="molecule type" value="Genomic_DNA"/>
</dbReference>
<dbReference type="PANTHER" id="PTHR11909">
    <property type="entry name" value="CASEIN KINASE-RELATED"/>
    <property type="match status" value="1"/>
</dbReference>
<dbReference type="Proteomes" id="UP000580250">
    <property type="component" value="Unassembled WGS sequence"/>
</dbReference>
<feature type="compositionally biased region" description="Basic and acidic residues" evidence="1">
    <location>
        <begin position="70"/>
        <end position="80"/>
    </location>
</feature>
<organism evidence="3 4">
    <name type="scientific">Meloidogyne enterolobii</name>
    <name type="common">Root-knot nematode worm</name>
    <name type="synonym">Meloidogyne mayaguensis</name>
    <dbReference type="NCBI Taxonomy" id="390850"/>
    <lineage>
        <taxon>Eukaryota</taxon>
        <taxon>Metazoa</taxon>
        <taxon>Ecdysozoa</taxon>
        <taxon>Nematoda</taxon>
        <taxon>Chromadorea</taxon>
        <taxon>Rhabditida</taxon>
        <taxon>Tylenchina</taxon>
        <taxon>Tylenchomorpha</taxon>
        <taxon>Tylenchoidea</taxon>
        <taxon>Meloidogynidae</taxon>
        <taxon>Meloidogyninae</taxon>
        <taxon>Meloidogyne</taxon>
    </lineage>
</organism>
<name>A0A6V7UU36_MELEN</name>
<protein>
    <recommendedName>
        <fullName evidence="2">Protein kinase domain-containing protein</fullName>
    </recommendedName>
</protein>
<dbReference type="InterPro" id="IPR050235">
    <property type="entry name" value="CK1_Ser-Thr_kinase"/>
</dbReference>
<comment type="caution">
    <text evidence="3">The sequence shown here is derived from an EMBL/GenBank/DDBJ whole genome shotgun (WGS) entry which is preliminary data.</text>
</comment>
<accession>A0A6V7UU36</accession>
<feature type="region of interest" description="Disordered" evidence="1">
    <location>
        <begin position="70"/>
        <end position="113"/>
    </location>
</feature>
<feature type="region of interest" description="Disordered" evidence="1">
    <location>
        <begin position="413"/>
        <end position="437"/>
    </location>
</feature>
<dbReference type="AlphaFoldDB" id="A0A6V7UU36"/>
<evidence type="ECO:0000313" key="3">
    <source>
        <dbReference type="EMBL" id="CAD2164809.1"/>
    </source>
</evidence>
<feature type="domain" description="Protein kinase" evidence="2">
    <location>
        <begin position="132"/>
        <end position="396"/>
    </location>
</feature>
<dbReference type="GO" id="GO:0004672">
    <property type="term" value="F:protein kinase activity"/>
    <property type="evidence" value="ECO:0007669"/>
    <property type="project" value="InterPro"/>
</dbReference>
<dbReference type="Pfam" id="PF00069">
    <property type="entry name" value="Pkinase"/>
    <property type="match status" value="1"/>
</dbReference>
<dbReference type="PROSITE" id="PS50011">
    <property type="entry name" value="PROTEIN_KINASE_DOM"/>
    <property type="match status" value="1"/>
</dbReference>
<evidence type="ECO:0000259" key="2">
    <source>
        <dbReference type="PROSITE" id="PS50011"/>
    </source>
</evidence>
<dbReference type="InterPro" id="IPR000719">
    <property type="entry name" value="Prot_kinase_dom"/>
</dbReference>
<dbReference type="SUPFAM" id="SSF56112">
    <property type="entry name" value="Protein kinase-like (PK-like)"/>
    <property type="match status" value="1"/>
</dbReference>
<feature type="compositionally biased region" description="Basic and acidic residues" evidence="1">
    <location>
        <begin position="417"/>
        <end position="426"/>
    </location>
</feature>
<gene>
    <name evidence="3" type="ORF">MENT_LOCUS16788</name>
</gene>
<dbReference type="SMART" id="SM00220">
    <property type="entry name" value="S_TKc"/>
    <property type="match status" value="1"/>
</dbReference>